<accession>A0AAW1PZ15</accession>
<dbReference type="Pfam" id="PF00226">
    <property type="entry name" value="DnaJ"/>
    <property type="match status" value="1"/>
</dbReference>
<dbReference type="InterPro" id="IPR051948">
    <property type="entry name" value="Hsp70_co-chaperone_J-domain"/>
</dbReference>
<name>A0AAW1PZ15_9CHLO</name>
<dbReference type="PANTHER" id="PTHR44360">
    <property type="entry name" value="DNAJ HOMOLOG SUBFAMILY B MEMBER 9"/>
    <property type="match status" value="1"/>
</dbReference>
<evidence type="ECO:0000256" key="1">
    <source>
        <dbReference type="ARBA" id="ARBA00023186"/>
    </source>
</evidence>
<feature type="region of interest" description="Disordered" evidence="2">
    <location>
        <begin position="146"/>
        <end position="168"/>
    </location>
</feature>
<dbReference type="PRINTS" id="PR00625">
    <property type="entry name" value="JDOMAIN"/>
</dbReference>
<dbReference type="InterPro" id="IPR036869">
    <property type="entry name" value="J_dom_sf"/>
</dbReference>
<keyword evidence="5" id="KW-1185">Reference proteome</keyword>
<evidence type="ECO:0000256" key="2">
    <source>
        <dbReference type="SAM" id="MobiDB-lite"/>
    </source>
</evidence>
<dbReference type="EMBL" id="JALJOQ010000001">
    <property type="protein sequence ID" value="KAK9815055.1"/>
    <property type="molecule type" value="Genomic_DNA"/>
</dbReference>
<keyword evidence="1" id="KW-0143">Chaperone</keyword>
<dbReference type="CDD" id="cd06257">
    <property type="entry name" value="DnaJ"/>
    <property type="match status" value="1"/>
</dbReference>
<dbReference type="SUPFAM" id="SSF46565">
    <property type="entry name" value="Chaperone J-domain"/>
    <property type="match status" value="1"/>
</dbReference>
<proteinExistence type="predicted"/>
<sequence>MLLSPQPGRLSGCALRQAYGGKVQRLRKRKRFSAVKAIAAEDDPWQTLGVSKDADDKTVKKAYRKLALRSHPDLNKDPGAAATFLRIQGAYETLSGRRRGKSIDQPSKRGGWDFHDWYWQFSASRKWEKNHPRGTRLMLRHRFMQRRQERDTHQHSPRTSGLRLQSSR</sequence>
<dbReference type="Proteomes" id="UP001465755">
    <property type="component" value="Unassembled WGS sequence"/>
</dbReference>
<dbReference type="GO" id="GO:0036503">
    <property type="term" value="P:ERAD pathway"/>
    <property type="evidence" value="ECO:0007669"/>
    <property type="project" value="TreeGrafter"/>
</dbReference>
<dbReference type="PANTHER" id="PTHR44360:SF1">
    <property type="entry name" value="DNAJ HOMOLOG SUBFAMILY B MEMBER 9"/>
    <property type="match status" value="1"/>
</dbReference>
<evidence type="ECO:0000259" key="3">
    <source>
        <dbReference type="PROSITE" id="PS50076"/>
    </source>
</evidence>
<dbReference type="Gene3D" id="1.10.287.110">
    <property type="entry name" value="DnaJ domain"/>
    <property type="match status" value="1"/>
</dbReference>
<comment type="caution">
    <text evidence="4">The sequence shown here is derived from an EMBL/GenBank/DDBJ whole genome shotgun (WGS) entry which is preliminary data.</text>
</comment>
<dbReference type="InterPro" id="IPR001623">
    <property type="entry name" value="DnaJ_domain"/>
</dbReference>
<dbReference type="SMART" id="SM00271">
    <property type="entry name" value="DnaJ"/>
    <property type="match status" value="1"/>
</dbReference>
<protein>
    <recommendedName>
        <fullName evidence="3">J domain-containing protein</fullName>
    </recommendedName>
</protein>
<organism evidence="4 5">
    <name type="scientific">Symbiochloris irregularis</name>
    <dbReference type="NCBI Taxonomy" id="706552"/>
    <lineage>
        <taxon>Eukaryota</taxon>
        <taxon>Viridiplantae</taxon>
        <taxon>Chlorophyta</taxon>
        <taxon>core chlorophytes</taxon>
        <taxon>Trebouxiophyceae</taxon>
        <taxon>Trebouxiales</taxon>
        <taxon>Trebouxiaceae</taxon>
        <taxon>Symbiochloris</taxon>
    </lineage>
</organism>
<reference evidence="4 5" key="1">
    <citation type="journal article" date="2024" name="Nat. Commun.">
        <title>Phylogenomics reveals the evolutionary origins of lichenization in chlorophyte algae.</title>
        <authorList>
            <person name="Puginier C."/>
            <person name="Libourel C."/>
            <person name="Otte J."/>
            <person name="Skaloud P."/>
            <person name="Haon M."/>
            <person name="Grisel S."/>
            <person name="Petersen M."/>
            <person name="Berrin J.G."/>
            <person name="Delaux P.M."/>
            <person name="Dal Grande F."/>
            <person name="Keller J."/>
        </authorList>
    </citation>
    <scope>NUCLEOTIDE SEQUENCE [LARGE SCALE GENOMIC DNA]</scope>
    <source>
        <strain evidence="4 5">SAG 2036</strain>
    </source>
</reference>
<feature type="compositionally biased region" description="Polar residues" evidence="2">
    <location>
        <begin position="157"/>
        <end position="168"/>
    </location>
</feature>
<dbReference type="GO" id="GO:0005783">
    <property type="term" value="C:endoplasmic reticulum"/>
    <property type="evidence" value="ECO:0007669"/>
    <property type="project" value="TreeGrafter"/>
</dbReference>
<dbReference type="AlphaFoldDB" id="A0AAW1PZ15"/>
<evidence type="ECO:0000313" key="5">
    <source>
        <dbReference type="Proteomes" id="UP001465755"/>
    </source>
</evidence>
<evidence type="ECO:0000313" key="4">
    <source>
        <dbReference type="EMBL" id="KAK9815055.1"/>
    </source>
</evidence>
<dbReference type="GO" id="GO:0051787">
    <property type="term" value="F:misfolded protein binding"/>
    <property type="evidence" value="ECO:0007669"/>
    <property type="project" value="TreeGrafter"/>
</dbReference>
<gene>
    <name evidence="4" type="ORF">WJX73_006015</name>
</gene>
<feature type="domain" description="J" evidence="3">
    <location>
        <begin position="43"/>
        <end position="116"/>
    </location>
</feature>
<dbReference type="GO" id="GO:0051087">
    <property type="term" value="F:protein-folding chaperone binding"/>
    <property type="evidence" value="ECO:0007669"/>
    <property type="project" value="TreeGrafter"/>
</dbReference>
<dbReference type="PROSITE" id="PS50076">
    <property type="entry name" value="DNAJ_2"/>
    <property type="match status" value="1"/>
</dbReference>